<organism evidence="1 2">
    <name type="scientific">Enterococcus wangshanyuanii</name>
    <dbReference type="NCBI Taxonomy" id="2005703"/>
    <lineage>
        <taxon>Bacteria</taxon>
        <taxon>Bacillati</taxon>
        <taxon>Bacillota</taxon>
        <taxon>Bacilli</taxon>
        <taxon>Lactobacillales</taxon>
        <taxon>Enterococcaceae</taxon>
        <taxon>Enterococcus</taxon>
    </lineage>
</organism>
<dbReference type="EMBL" id="BMKI01000002">
    <property type="protein sequence ID" value="GGC84585.1"/>
    <property type="molecule type" value="Genomic_DNA"/>
</dbReference>
<reference evidence="2" key="1">
    <citation type="journal article" date="2019" name="Int. J. Syst. Evol. Microbiol.">
        <title>The Global Catalogue of Microorganisms (GCM) 10K type strain sequencing project: providing services to taxonomists for standard genome sequencing and annotation.</title>
        <authorList>
            <consortium name="The Broad Institute Genomics Platform"/>
            <consortium name="The Broad Institute Genome Sequencing Center for Infectious Disease"/>
            <person name="Wu L."/>
            <person name="Ma J."/>
        </authorList>
    </citation>
    <scope>NUCLEOTIDE SEQUENCE [LARGE SCALE GENOMIC DNA]</scope>
    <source>
        <strain evidence="2">CGMCC 1.15942</strain>
    </source>
</reference>
<accession>A0ABQ1NUY5</accession>
<protein>
    <submittedName>
        <fullName evidence="1">Uncharacterized protein</fullName>
    </submittedName>
</protein>
<sequence>MSKTTFEIRGEPSVEAQRKALNILAKAYGRRHGVELTLTFEDEKPNNVEKAKK</sequence>
<gene>
    <name evidence="1" type="ORF">GCM10011573_12750</name>
</gene>
<keyword evidence="2" id="KW-1185">Reference proteome</keyword>
<evidence type="ECO:0000313" key="1">
    <source>
        <dbReference type="EMBL" id="GGC84585.1"/>
    </source>
</evidence>
<name>A0ABQ1NUY5_9ENTE</name>
<dbReference type="RefSeq" id="WP_157894239.1">
    <property type="nucleotide sequence ID" value="NZ_BMKI01000002.1"/>
</dbReference>
<evidence type="ECO:0000313" key="2">
    <source>
        <dbReference type="Proteomes" id="UP000630615"/>
    </source>
</evidence>
<dbReference type="Proteomes" id="UP000630615">
    <property type="component" value="Unassembled WGS sequence"/>
</dbReference>
<comment type="caution">
    <text evidence="1">The sequence shown here is derived from an EMBL/GenBank/DDBJ whole genome shotgun (WGS) entry which is preliminary data.</text>
</comment>
<proteinExistence type="predicted"/>